<gene>
    <name evidence="9 10" type="primary">hutU</name>
    <name evidence="10" type="ORF">BF9343_3865</name>
</gene>
<keyword evidence="6 9" id="KW-0456">Lyase</keyword>
<reference evidence="10 11" key="1">
    <citation type="journal article" date="2005" name="Science">
        <title>Extensive DNA inversions in the B. fragilis genome control variable gene expression.</title>
        <authorList>
            <person name="Cerdeno-Tarraga A.M."/>
            <person name="Patrick S."/>
            <person name="Crosmann L."/>
            <person name="Blakely G."/>
            <person name="Abratt V."/>
            <person name="Lennard N."/>
            <person name="Duerden B."/>
            <person name="Poxton I."/>
            <person name="Harris B."/>
            <person name="Quail M.A."/>
            <person name="Barron A."/>
            <person name="Clarck L."/>
            <person name="Corton C."/>
            <person name="Doggett J."/>
            <person name="Holden M.T.G."/>
            <person name="Larke N."/>
            <person name="Line A."/>
            <person name="Lord A."/>
            <person name="Norbertczak H."/>
            <person name="Ormond D."/>
            <person name="Price C."/>
            <person name="Rabbinowitsch E."/>
            <person name="Woodward J."/>
            <person name="Barrel B.G."/>
            <person name="Parkhill J."/>
        </authorList>
    </citation>
    <scope>NUCLEOTIDE SEQUENCE [LARGE SCALE GENOMIC DNA]</scope>
    <source>
        <strain evidence="11">ATCC 25285 / DSM 2151 / CCUG 4856 / JCM 11019 / LMG 10263 / NCTC 9343 / Onslow / VPI 2553 / EN-2</strain>
    </source>
</reference>
<dbReference type="PROSITE" id="PS01233">
    <property type="entry name" value="UROCANASE"/>
    <property type="match status" value="1"/>
</dbReference>
<evidence type="ECO:0000256" key="3">
    <source>
        <dbReference type="ARBA" id="ARBA00011992"/>
    </source>
</evidence>
<comment type="cofactor">
    <cofactor evidence="9">
        <name>NAD(+)</name>
        <dbReference type="ChEBI" id="CHEBI:57540"/>
    </cofactor>
    <text evidence="9">Binds 1 NAD(+) per subunit.</text>
</comment>
<evidence type="ECO:0000256" key="2">
    <source>
        <dbReference type="ARBA" id="ARBA00007578"/>
    </source>
</evidence>
<dbReference type="Pfam" id="PF17392">
    <property type="entry name" value="Urocanase_C"/>
    <property type="match status" value="1"/>
</dbReference>
<dbReference type="InterPro" id="IPR038364">
    <property type="entry name" value="Urocanase_central_sf"/>
</dbReference>
<organism evidence="10 11">
    <name type="scientific">Bacteroides fragilis (strain ATCC 25285 / DSM 2151 / CCUG 4856 / JCM 11019 / LMG 10263 / NCTC 9343 / Onslow / VPI 2553 / EN-2)</name>
    <dbReference type="NCBI Taxonomy" id="272559"/>
    <lineage>
        <taxon>Bacteria</taxon>
        <taxon>Pseudomonadati</taxon>
        <taxon>Bacteroidota</taxon>
        <taxon>Bacteroidia</taxon>
        <taxon>Bacteroidales</taxon>
        <taxon>Bacteroidaceae</taxon>
        <taxon>Bacteroides</taxon>
    </lineage>
</organism>
<dbReference type="SUPFAM" id="SSF111326">
    <property type="entry name" value="Urocanase"/>
    <property type="match status" value="1"/>
</dbReference>
<dbReference type="PANTHER" id="PTHR12216">
    <property type="entry name" value="UROCANATE HYDRATASE"/>
    <property type="match status" value="1"/>
</dbReference>
<protein>
    <recommendedName>
        <fullName evidence="3 9">Urocanate hydratase</fullName>
        <shortName evidence="9">Urocanase</shortName>
        <ecNumber evidence="3 9">4.2.1.49</ecNumber>
    </recommendedName>
    <alternativeName>
        <fullName evidence="7 9">Imidazolonepropionate hydrolase</fullName>
    </alternativeName>
</protein>
<dbReference type="Proteomes" id="UP000006731">
    <property type="component" value="Chromosome"/>
</dbReference>
<dbReference type="UniPathway" id="UPA00379">
    <property type="reaction ID" value="UER00550"/>
</dbReference>
<dbReference type="GO" id="GO:0016153">
    <property type="term" value="F:urocanate hydratase activity"/>
    <property type="evidence" value="ECO:0007669"/>
    <property type="project" value="UniProtKB-UniRule"/>
</dbReference>
<evidence type="ECO:0000256" key="8">
    <source>
        <dbReference type="ARBA" id="ARBA00047623"/>
    </source>
</evidence>
<dbReference type="InterPro" id="IPR035400">
    <property type="entry name" value="Urocanase_N"/>
</dbReference>
<comment type="caution">
    <text evidence="9">Lacks conserved residue(s) required for the propagation of feature annotation.</text>
</comment>
<comment type="subcellular location">
    <subcellularLocation>
        <location evidence="9">Cytoplasm</location>
    </subcellularLocation>
</comment>
<keyword evidence="11" id="KW-1185">Reference proteome</keyword>
<dbReference type="Pfam" id="PF01175">
    <property type="entry name" value="Urocanase"/>
    <property type="match status" value="1"/>
</dbReference>
<evidence type="ECO:0000256" key="9">
    <source>
        <dbReference type="HAMAP-Rule" id="MF_00577"/>
    </source>
</evidence>
<feature type="binding site" evidence="9">
    <location>
        <position position="394"/>
    </location>
    <ligand>
        <name>NAD(+)</name>
        <dbReference type="ChEBI" id="CHEBI:57540"/>
    </ligand>
</feature>
<dbReference type="RefSeq" id="WP_005791587.1">
    <property type="nucleotide sequence ID" value="NC_003228.3"/>
</dbReference>
<dbReference type="InterPro" id="IPR035401">
    <property type="entry name" value="Urocanase_C"/>
</dbReference>
<dbReference type="InterPro" id="IPR023636">
    <property type="entry name" value="Urocanase_CS"/>
</dbReference>
<dbReference type="PIRSF" id="PIRSF001423">
    <property type="entry name" value="Urocanate_hydrat"/>
    <property type="match status" value="1"/>
</dbReference>
<keyword evidence="9" id="KW-0963">Cytoplasm</keyword>
<dbReference type="FunFam" id="3.40.1770.10:FF:000002">
    <property type="entry name" value="Urocanate hydratase 1"/>
    <property type="match status" value="1"/>
</dbReference>
<dbReference type="Pfam" id="PF17391">
    <property type="entry name" value="Urocanase_N"/>
    <property type="match status" value="1"/>
</dbReference>
<feature type="binding site" evidence="9">
    <location>
        <position position="272"/>
    </location>
    <ligand>
        <name>NAD(+)</name>
        <dbReference type="ChEBI" id="CHEBI:57540"/>
    </ligand>
</feature>
<dbReference type="InterPro" id="IPR055351">
    <property type="entry name" value="Urocanase"/>
</dbReference>
<dbReference type="GO" id="GO:0019557">
    <property type="term" value="P:L-histidine catabolic process to glutamate and formate"/>
    <property type="evidence" value="ECO:0007669"/>
    <property type="project" value="UniProtKB-UniPathway"/>
</dbReference>
<evidence type="ECO:0000313" key="11">
    <source>
        <dbReference type="Proteomes" id="UP000006731"/>
    </source>
</evidence>
<dbReference type="FunFam" id="3.40.1770.10:FF:000004">
    <property type="entry name" value="Urocanate hydratase"/>
    <property type="match status" value="1"/>
</dbReference>
<keyword evidence="5 9" id="KW-0520">NAD</keyword>
<keyword evidence="4 9" id="KW-0369">Histidine metabolism</keyword>
<evidence type="ECO:0000313" key="10">
    <source>
        <dbReference type="EMBL" id="CAH09646.1"/>
    </source>
</evidence>
<dbReference type="HOGENOM" id="CLU_018868_3_0_10"/>
<dbReference type="HAMAP" id="MF_00577">
    <property type="entry name" value="HutU"/>
    <property type="match status" value="1"/>
</dbReference>
<proteinExistence type="inferred from homology"/>
<dbReference type="EMBL" id="CR626927">
    <property type="protein sequence ID" value="CAH09646.1"/>
    <property type="molecule type" value="Genomic_DNA"/>
</dbReference>
<comment type="function">
    <text evidence="9">Catalyzes the conversion of urocanate to 4-imidazolone-5-propionate.</text>
</comment>
<feature type="binding site" evidence="9">
    <location>
        <position position="267"/>
    </location>
    <ligand>
        <name>NAD(+)</name>
        <dbReference type="ChEBI" id="CHEBI:57540"/>
    </ligand>
</feature>
<evidence type="ECO:0000256" key="7">
    <source>
        <dbReference type="ARBA" id="ARBA00031640"/>
    </source>
</evidence>
<name>A0A380YRI9_BACFN</name>
<comment type="similarity">
    <text evidence="2 9">Belongs to the urocanase family.</text>
</comment>
<dbReference type="GO" id="GO:0005737">
    <property type="term" value="C:cytoplasm"/>
    <property type="evidence" value="ECO:0007669"/>
    <property type="project" value="UniProtKB-SubCell"/>
</dbReference>
<dbReference type="AlphaFoldDB" id="A0A380YRI9"/>
<dbReference type="Gene3D" id="3.40.50.10730">
    <property type="entry name" value="Urocanase like domains"/>
    <property type="match status" value="1"/>
</dbReference>
<feature type="binding site" evidence="9">
    <location>
        <position position="579"/>
    </location>
    <ligand>
        <name>NAD(+)</name>
        <dbReference type="ChEBI" id="CHEBI:57540"/>
    </ligand>
</feature>
<evidence type="ECO:0000256" key="5">
    <source>
        <dbReference type="ARBA" id="ARBA00023027"/>
    </source>
</evidence>
<dbReference type="InterPro" id="IPR035085">
    <property type="entry name" value="Urocanase_Rossmann-like"/>
</dbReference>
<dbReference type="InterPro" id="IPR023637">
    <property type="entry name" value="Urocanase-like"/>
</dbReference>
<dbReference type="EC" id="4.2.1.49" evidence="3 9"/>
<dbReference type="PANTHER" id="PTHR12216:SF3">
    <property type="entry name" value="UROCANATE HYDRATASE"/>
    <property type="match status" value="1"/>
</dbReference>
<comment type="pathway">
    <text evidence="1 9">Amino-acid degradation; L-histidine degradation into L-glutamate; N-formimidoyl-L-glutamate from L-histidine: step 2/3.</text>
</comment>
<dbReference type="InterPro" id="IPR036190">
    <property type="entry name" value="Urocanase_sf"/>
</dbReference>
<evidence type="ECO:0000256" key="6">
    <source>
        <dbReference type="ARBA" id="ARBA00023239"/>
    </source>
</evidence>
<comment type="catalytic activity">
    <reaction evidence="8 9">
        <text>4-imidazolone-5-propanoate = trans-urocanate + H2O</text>
        <dbReference type="Rhea" id="RHEA:13101"/>
        <dbReference type="ChEBI" id="CHEBI:15377"/>
        <dbReference type="ChEBI" id="CHEBI:17771"/>
        <dbReference type="ChEBI" id="CHEBI:77893"/>
        <dbReference type="EC" id="4.2.1.49"/>
    </reaction>
</comment>
<sequence>MKMTLSNQLPEYPVFAEGIRRAPDRGYTLSPAQTVTALKNALRYIPVELHRKLAPEFLEELRTRGRIYGYRFRPAGDLKAKPVDEYQGNCIEGKAFQVMIDNNLCFDIALYPYELVTYGETGQVCQNWMQYRLIKQYLELLTREQTLVIESGHPLGLFHSRPDAPRVIITNSMMVGMFDNQHDWHEAAQMGVANYGQMTAGGWMYIGPQGIVHGTFNTLLNAGRLKLGIPQDKNLSGHLFVSSGLGGMSGAQPKAAEIAGAASIIAEVDRSRIETRYKQGWVEHVTTDLHTAFRMALSAAERHESCSVAYHGNVVDLLEYAVQEDIPIELLSDQTSCHAVYEGGYCPAGVTFEERTRLLHESPEAFRQLVDESLHRHFAVIKKLVSRGTYFFDYGNSFMKAVYDAGVKEISRNGTDEKDGFIWPSYVEDIMGPELFDYGYGPFRWVCLSGNPEDLARTDRAAMECIDVKRRGQDLDNYNWIRDAGKNRLVVGTQARILYQDAVGRLKIALRFNQMVRDGEVGPIMLGRDHHDVSGTDSPFRETSNIKDGSNVMADMAVQCFAGNCARGMSLVALHNGGGVGIGKAINGGFGMVCDGSLRVDEILRSSMLWDVMGGVARRSWARNEHAMETSEAFNLSHGDAYHITLPYLADEELIKRIVAE</sequence>
<dbReference type="Gene3D" id="3.40.1770.10">
    <property type="entry name" value="Urocanase superfamily"/>
    <property type="match status" value="2"/>
</dbReference>
<feature type="binding site" evidence="9">
    <location>
        <position position="197"/>
    </location>
    <ligand>
        <name>NAD(+)</name>
        <dbReference type="ChEBI" id="CHEBI:57540"/>
    </ligand>
</feature>
<dbReference type="KEGG" id="bfs:BF9343_3865"/>
<accession>Q5L8E2</accession>
<accession>A0A380YRI9</accession>
<dbReference type="NCBIfam" id="NF003820">
    <property type="entry name" value="PRK05414.1"/>
    <property type="match status" value="1"/>
</dbReference>
<dbReference type="NCBIfam" id="TIGR01228">
    <property type="entry name" value="hutU"/>
    <property type="match status" value="1"/>
</dbReference>
<evidence type="ECO:0000256" key="4">
    <source>
        <dbReference type="ARBA" id="ARBA00022808"/>
    </source>
</evidence>
<dbReference type="GeneID" id="60369128"/>
<dbReference type="GO" id="GO:0019556">
    <property type="term" value="P:L-histidine catabolic process to glutamate and formamide"/>
    <property type="evidence" value="ECO:0007669"/>
    <property type="project" value="UniProtKB-UniPathway"/>
</dbReference>
<evidence type="ECO:0000256" key="1">
    <source>
        <dbReference type="ARBA" id="ARBA00004794"/>
    </source>
</evidence>